<keyword evidence="3" id="KW-0408">Iron</keyword>
<keyword evidence="2" id="KW-0479">Metal-binding</keyword>
<dbReference type="Pfam" id="PF00173">
    <property type="entry name" value="Cyt-b5"/>
    <property type="match status" value="1"/>
</dbReference>
<name>A0ABY7E901_MYAAR</name>
<reference evidence="6" key="1">
    <citation type="submission" date="2022-11" db="EMBL/GenBank/DDBJ databases">
        <title>Centuries of genome instability and evolution in soft-shell clam transmissible cancer (bioRxiv).</title>
        <authorList>
            <person name="Hart S.F.M."/>
            <person name="Yonemitsu M.A."/>
            <person name="Giersch R.M."/>
            <person name="Beal B.F."/>
            <person name="Arriagada G."/>
            <person name="Davis B.W."/>
            <person name="Ostrander E.A."/>
            <person name="Goff S.P."/>
            <person name="Metzger M.J."/>
        </authorList>
    </citation>
    <scope>NUCLEOTIDE SEQUENCE</scope>
    <source>
        <strain evidence="6">MELC-2E11</strain>
        <tissue evidence="6">Siphon/mantle</tissue>
    </source>
</reference>
<dbReference type="Gene3D" id="3.10.120.10">
    <property type="entry name" value="Cytochrome b5-like heme/steroid binding domain"/>
    <property type="match status" value="1"/>
</dbReference>
<dbReference type="PANTHER" id="PTHR19359">
    <property type="entry name" value="CYTOCHROME B5"/>
    <property type="match status" value="1"/>
</dbReference>
<evidence type="ECO:0000259" key="5">
    <source>
        <dbReference type="PROSITE" id="PS50255"/>
    </source>
</evidence>
<keyword evidence="7" id="KW-1185">Reference proteome</keyword>
<evidence type="ECO:0000313" key="7">
    <source>
        <dbReference type="Proteomes" id="UP001164746"/>
    </source>
</evidence>
<dbReference type="EMBL" id="CP111016">
    <property type="protein sequence ID" value="WAR05228.1"/>
    <property type="molecule type" value="Genomic_DNA"/>
</dbReference>
<gene>
    <name evidence="6" type="ORF">MAR_020597</name>
</gene>
<evidence type="ECO:0000313" key="6">
    <source>
        <dbReference type="EMBL" id="WAR05228.1"/>
    </source>
</evidence>
<protein>
    <submittedName>
        <fullName evidence="6">SUOX-like protein</fullName>
    </submittedName>
</protein>
<proteinExistence type="inferred from homology"/>
<dbReference type="PROSITE" id="PS50255">
    <property type="entry name" value="CYTOCHROME_B5_2"/>
    <property type="match status" value="1"/>
</dbReference>
<keyword evidence="1" id="KW-0349">Heme</keyword>
<organism evidence="6 7">
    <name type="scientific">Mya arenaria</name>
    <name type="common">Soft-shell clam</name>
    <dbReference type="NCBI Taxonomy" id="6604"/>
    <lineage>
        <taxon>Eukaryota</taxon>
        <taxon>Metazoa</taxon>
        <taxon>Spiralia</taxon>
        <taxon>Lophotrochozoa</taxon>
        <taxon>Mollusca</taxon>
        <taxon>Bivalvia</taxon>
        <taxon>Autobranchia</taxon>
        <taxon>Heteroconchia</taxon>
        <taxon>Euheterodonta</taxon>
        <taxon>Imparidentia</taxon>
        <taxon>Neoheterodontei</taxon>
        <taxon>Myida</taxon>
        <taxon>Myoidea</taxon>
        <taxon>Myidae</taxon>
        <taxon>Mya</taxon>
    </lineage>
</organism>
<evidence type="ECO:0000256" key="3">
    <source>
        <dbReference type="ARBA" id="ARBA00023004"/>
    </source>
</evidence>
<evidence type="ECO:0000256" key="1">
    <source>
        <dbReference type="ARBA" id="ARBA00022617"/>
    </source>
</evidence>
<accession>A0ABY7E901</accession>
<dbReference type="InterPro" id="IPR001199">
    <property type="entry name" value="Cyt_B5-like_heme/steroid-bd"/>
</dbReference>
<dbReference type="PRINTS" id="PR00363">
    <property type="entry name" value="CYTOCHROMEB5"/>
</dbReference>
<dbReference type="SUPFAM" id="SSF55856">
    <property type="entry name" value="Cytochrome b5-like heme/steroid binding domain"/>
    <property type="match status" value="1"/>
</dbReference>
<evidence type="ECO:0000256" key="4">
    <source>
        <dbReference type="ARBA" id="ARBA00038168"/>
    </source>
</evidence>
<dbReference type="InterPro" id="IPR036400">
    <property type="entry name" value="Cyt_B5-like_heme/steroid_sf"/>
</dbReference>
<dbReference type="Proteomes" id="UP001164746">
    <property type="component" value="Chromosome 5"/>
</dbReference>
<dbReference type="InterPro" id="IPR050668">
    <property type="entry name" value="Cytochrome_b5"/>
</dbReference>
<feature type="domain" description="Cytochrome b5 heme-binding" evidence="5">
    <location>
        <begin position="91"/>
        <end position="170"/>
    </location>
</feature>
<comment type="similarity">
    <text evidence="4">Belongs to the cytochrome b5 family.</text>
</comment>
<dbReference type="SMART" id="SM01117">
    <property type="entry name" value="Cyt-b5"/>
    <property type="match status" value="1"/>
</dbReference>
<sequence length="178" mass="19294">MLESILGIMTAVACRSGVHVGARFLGVSRCNFLRQERGLRANSSGTGPHLPGPLVAAAVAVTGYALYRHYGDERASVMAATAQPGTCLRGAKSYTSEEIRKHVTPDTGVWVTYKCGVYDVTKYMDSHLGGRKKIMGTAGGDIAPCFDHIPVHRKDKAQQDLERLRIGNVEEMLHTDGH</sequence>
<evidence type="ECO:0000256" key="2">
    <source>
        <dbReference type="ARBA" id="ARBA00022723"/>
    </source>
</evidence>